<sequence>MKSKDQGGVVMKALPVIGMLAVLSGSIVFAHENATGVVKERMESMERFEELIERVFAMMHGELGYDADAVRRAATEIRDGAGRHMTALFPEGSGGSPSEARAEIWRDFDQFEDYAFMLASWSNELAENASGKPSGALPKRWEDAEMGPGMMQGGGMMRQGGPVFAAWHVAATCNACHSDFRKED</sequence>
<name>A0ABW3TKR8_9RHOB</name>
<keyword evidence="2" id="KW-1185">Reference proteome</keyword>
<dbReference type="Gene3D" id="1.20.120.10">
    <property type="entry name" value="Cytochrome c/b562"/>
    <property type="match status" value="1"/>
</dbReference>
<protein>
    <submittedName>
        <fullName evidence="1">C-type cytochrome</fullName>
    </submittedName>
</protein>
<accession>A0ABW3TKR8</accession>
<evidence type="ECO:0000313" key="1">
    <source>
        <dbReference type="EMBL" id="MFD1196632.1"/>
    </source>
</evidence>
<proteinExistence type="predicted"/>
<dbReference type="EMBL" id="JBHTKR010000010">
    <property type="protein sequence ID" value="MFD1196632.1"/>
    <property type="molecule type" value="Genomic_DNA"/>
</dbReference>
<dbReference type="InterPro" id="IPR002321">
    <property type="entry name" value="Cyt_c_II"/>
</dbReference>
<organism evidence="1 2">
    <name type="scientific">Seohaeicola saemankumensis</name>
    <dbReference type="NCBI Taxonomy" id="481181"/>
    <lineage>
        <taxon>Bacteria</taxon>
        <taxon>Pseudomonadati</taxon>
        <taxon>Pseudomonadota</taxon>
        <taxon>Alphaproteobacteria</taxon>
        <taxon>Rhodobacterales</taxon>
        <taxon>Roseobacteraceae</taxon>
        <taxon>Seohaeicola</taxon>
    </lineage>
</organism>
<evidence type="ECO:0000313" key="2">
    <source>
        <dbReference type="Proteomes" id="UP001597151"/>
    </source>
</evidence>
<dbReference type="Proteomes" id="UP001597151">
    <property type="component" value="Unassembled WGS sequence"/>
</dbReference>
<comment type="caution">
    <text evidence="1">The sequence shown here is derived from an EMBL/GenBank/DDBJ whole genome shotgun (WGS) entry which is preliminary data.</text>
</comment>
<dbReference type="PROSITE" id="PS51009">
    <property type="entry name" value="CYTCII"/>
    <property type="match status" value="1"/>
</dbReference>
<reference evidence="2" key="1">
    <citation type="journal article" date="2019" name="Int. J. Syst. Evol. Microbiol.">
        <title>The Global Catalogue of Microorganisms (GCM) 10K type strain sequencing project: providing services to taxonomists for standard genome sequencing and annotation.</title>
        <authorList>
            <consortium name="The Broad Institute Genomics Platform"/>
            <consortium name="The Broad Institute Genome Sequencing Center for Infectious Disease"/>
            <person name="Wu L."/>
            <person name="Ma J."/>
        </authorList>
    </citation>
    <scope>NUCLEOTIDE SEQUENCE [LARGE SCALE GENOMIC DNA]</scope>
    <source>
        <strain evidence="2">CCUG 55328</strain>
    </source>
</reference>
<dbReference type="SUPFAM" id="SSF47175">
    <property type="entry name" value="Cytochromes"/>
    <property type="match status" value="1"/>
</dbReference>
<gene>
    <name evidence="1" type="ORF">ACFQ3C_18350</name>
</gene>
<dbReference type="InterPro" id="IPR010980">
    <property type="entry name" value="Cyt_c/b562"/>
</dbReference>
<dbReference type="Pfam" id="PF01322">
    <property type="entry name" value="Cytochrom_C_2"/>
    <property type="match status" value="1"/>
</dbReference>